<feature type="region of interest" description="Disordered" evidence="1">
    <location>
        <begin position="1"/>
        <end position="33"/>
    </location>
</feature>
<evidence type="ECO:0000313" key="4">
    <source>
        <dbReference type="Proteomes" id="UP000316304"/>
    </source>
</evidence>
<feature type="compositionally biased region" description="Basic residues" evidence="1">
    <location>
        <begin position="21"/>
        <end position="33"/>
    </location>
</feature>
<dbReference type="GO" id="GO:0004553">
    <property type="term" value="F:hydrolase activity, hydrolyzing O-glycosyl compounds"/>
    <property type="evidence" value="ECO:0007669"/>
    <property type="project" value="InterPro"/>
</dbReference>
<dbReference type="Gene3D" id="2.60.40.10">
    <property type="entry name" value="Immunoglobulins"/>
    <property type="match status" value="2"/>
</dbReference>
<dbReference type="Gene3D" id="2.60.120.380">
    <property type="match status" value="1"/>
</dbReference>
<evidence type="ECO:0000259" key="2">
    <source>
        <dbReference type="Pfam" id="PF20009"/>
    </source>
</evidence>
<dbReference type="GO" id="GO:0000272">
    <property type="term" value="P:polysaccharide catabolic process"/>
    <property type="evidence" value="ECO:0007669"/>
    <property type="project" value="InterPro"/>
</dbReference>
<keyword evidence="4" id="KW-1185">Reference proteome</keyword>
<dbReference type="Pfam" id="PF00404">
    <property type="entry name" value="Dockerin_1"/>
    <property type="match status" value="1"/>
</dbReference>
<accession>A0A5C6CLZ3</accession>
<dbReference type="InterPro" id="IPR013783">
    <property type="entry name" value="Ig-like_fold"/>
</dbReference>
<gene>
    <name evidence="3" type="ORF">Pla52o_21000</name>
</gene>
<comment type="caution">
    <text evidence="3">The sequence shown here is derived from an EMBL/GenBank/DDBJ whole genome shotgun (WGS) entry which is preliminary data.</text>
</comment>
<proteinExistence type="predicted"/>
<dbReference type="SUPFAM" id="SSF63446">
    <property type="entry name" value="Type I dockerin domain"/>
    <property type="match status" value="1"/>
</dbReference>
<dbReference type="InterPro" id="IPR002105">
    <property type="entry name" value="Dockerin_1_rpt"/>
</dbReference>
<dbReference type="Pfam" id="PF17963">
    <property type="entry name" value="Big_9"/>
    <property type="match status" value="3"/>
</dbReference>
<dbReference type="InterPro" id="IPR045474">
    <property type="entry name" value="GEVED"/>
</dbReference>
<sequence>MIKRSESIQASTSSEPQPARTSRKRIKRNLKPRGLRKRNLMLEGLEQRQMMAGDTLSSIVSSALNKYPEPRNLGTVQAFSVIEAEAFDARGQNDSFATAQLIPLGNQTGQRNTVDLVGNTNVNIMSQTGLIQTDLDFYAVDLKAGDIFDLAVTGSVSNITVYDEGGALWFSTDVNNGEFGYTNNSPLQTFGNAAAAQVVPEDGRYYFIAAPSASPGPYTYGLRTYRPVTESLAVGQKQILYVDFDGGFYSADQFNRFTPTGGIVNIPSLQESLSLLNIDDFDVAATNRLIREVMAEVKMHFQSIADNGSNGDFAATGIAGQYGIEIRNSLDDPDPGFNNPLVTRVVVGGTNADLGDIGGNLLGVSPSGDIGNFNPNEIVLSPLDLVLDYSTQFPFSSSASVLDAIARTIAVTVSHEAAHSFGAEHTNGLNNVGSLIDGTGPRVPEFDLGVGPDQIFGTPDDTEIEFVVDRFSTTETYTGVQYVPQALSWVLSTGQTGGGITGRVFNDLNRNGNGTGDLGLAGVTVFADINGNQVADPSEPTAVTNASGQFTLTAAPGTYNIIAIAPTNFVPTTPASKSTTVSLSGVAGVDFGFSKVQADITGTKFSDNDGDGFQDPGEAGIGGVYIYLDLDGDKRPDLGEPSAITKPDGSYSINFPGPGTYTIREVVEPGFVQTFPAGGEHVVVFDGTVLSDNYNFGNLPSRDFGDAPDSYLTTEAVGGAAHGILTGLTIGSTVDRELDGQPSVGADGDDNNGSDDEDGVRQATPFGLGSTGKFSVNVTNTSGLPAYLQGFVDFDGDGTFNGVGERLAEKLIPSGVTDSVQTIDVAVPQYAVVGTTYTRFRLSQTQGLGPAGFAETGEVEDHLVSILPTNNVANDDLNEQVSRNSDPKRLLLLANDFETAENPLTIVSVGTGGTNGSVRIATDDGGRSVFYTPQNGFTGRDVFTYTVSDVFNNLYTATVVVEVTFQSNVPIAIDDVFSVPEGAQNRALNVLDNDVPSLSGGLSITSVTPGSAGGNITIIGGGQSLRYTPASSFAGTEQFSYSVQDGAGSTSSAQVTVNMLPGSAADDLVEFSIDFFDPLNNTPITNLQLNSTNPAANRFGVRVSVDDLNQLGNRNPEGVASAFLDLLYTDELVKTVAANGSSAFPFDISFGPLFAGGTFQQGNSQKPGLIDDVGGVQIVNNTTPFNGRVELFTITFEALSPGVAVFAADPADDARSETVLIGEDVALTPSQLRLGRNEFVIFAGNGNFVTAIDDAFMQGVDSAGQTISASSSTAARLDVLGNDRFSDAQLQEFGVVVQPQNGSLTINNNNTPSNLNDDFFQYRPNNNPSASGFDQFTYVIVTDEGIRSTAQVTLAYGNANSDDQVLIGLNLVNAGGQPINSNQIGVGDRFGVQVSLEDLRNNSTFVFAGFLDMLYDAGMIRPANTNLADDFDFDVNILSNYNASAAVGTASRLGIIDEFGTVTTRTNAAESEYPSLNPATMATIYFDAIAPGSSVIASSPADASPFQDTLLYREDDPVPTSRIRYEALHITIGTGGQGESPLQNSRLPADVNNDGEVTPIDALHVINEMARAVPSGAQGEAMLVSPYYVDVNGDRSITALDALTVINELSRRAKTVGNSGEGERVVADNQVVTAILPQTNSAPSDKPASDSVFAELSNGNAKAVATDVSSDSQAATAVVLAAGSVDDSNDDDEMLDLLADDLAGLLS</sequence>
<feature type="compositionally biased region" description="Acidic residues" evidence="1">
    <location>
        <begin position="747"/>
        <end position="758"/>
    </location>
</feature>
<dbReference type="SUPFAM" id="SSF117074">
    <property type="entry name" value="Hypothetical protein PA1324"/>
    <property type="match status" value="2"/>
</dbReference>
<dbReference type="EMBL" id="SJPT01000003">
    <property type="protein sequence ID" value="TWU24176.1"/>
    <property type="molecule type" value="Genomic_DNA"/>
</dbReference>
<protein>
    <submittedName>
        <fullName evidence="3">Dockerin type I repeat protein</fullName>
    </submittedName>
</protein>
<dbReference type="Pfam" id="PF20009">
    <property type="entry name" value="GEVED"/>
    <property type="match status" value="1"/>
</dbReference>
<dbReference type="OrthoDB" id="227529at2"/>
<feature type="compositionally biased region" description="Polar residues" evidence="1">
    <location>
        <begin position="7"/>
        <end position="20"/>
    </location>
</feature>
<dbReference type="RefSeq" id="WP_146594412.1">
    <property type="nucleotide sequence ID" value="NZ_SJPT01000003.1"/>
</dbReference>
<organism evidence="3 4">
    <name type="scientific">Novipirellula galeiformis</name>
    <dbReference type="NCBI Taxonomy" id="2528004"/>
    <lineage>
        <taxon>Bacteria</taxon>
        <taxon>Pseudomonadati</taxon>
        <taxon>Planctomycetota</taxon>
        <taxon>Planctomycetia</taxon>
        <taxon>Pirellulales</taxon>
        <taxon>Pirellulaceae</taxon>
        <taxon>Novipirellula</taxon>
    </lineage>
</organism>
<dbReference type="Gene3D" id="2.60.40.3440">
    <property type="match status" value="2"/>
</dbReference>
<reference evidence="3 4" key="1">
    <citation type="submission" date="2019-02" db="EMBL/GenBank/DDBJ databases">
        <title>Deep-cultivation of Planctomycetes and their phenomic and genomic characterization uncovers novel biology.</title>
        <authorList>
            <person name="Wiegand S."/>
            <person name="Jogler M."/>
            <person name="Boedeker C."/>
            <person name="Pinto D."/>
            <person name="Vollmers J."/>
            <person name="Rivas-Marin E."/>
            <person name="Kohn T."/>
            <person name="Peeters S.H."/>
            <person name="Heuer A."/>
            <person name="Rast P."/>
            <person name="Oberbeckmann S."/>
            <person name="Bunk B."/>
            <person name="Jeske O."/>
            <person name="Meyerdierks A."/>
            <person name="Storesund J.E."/>
            <person name="Kallscheuer N."/>
            <person name="Luecker S."/>
            <person name="Lage O.M."/>
            <person name="Pohl T."/>
            <person name="Merkel B.J."/>
            <person name="Hornburger P."/>
            <person name="Mueller R.-W."/>
            <person name="Bruemmer F."/>
            <person name="Labrenz M."/>
            <person name="Spormann A.M."/>
            <person name="Op Den Camp H."/>
            <person name="Overmann J."/>
            <person name="Amann R."/>
            <person name="Jetten M.S.M."/>
            <person name="Mascher T."/>
            <person name="Medema M.H."/>
            <person name="Devos D.P."/>
            <person name="Kaster A.-K."/>
            <person name="Ovreas L."/>
            <person name="Rohde M."/>
            <person name="Galperin M.Y."/>
            <person name="Jogler C."/>
        </authorList>
    </citation>
    <scope>NUCLEOTIDE SEQUENCE [LARGE SCALE GENOMIC DNA]</scope>
    <source>
        <strain evidence="3 4">Pla52o</strain>
    </source>
</reference>
<feature type="region of interest" description="Disordered" evidence="1">
    <location>
        <begin position="735"/>
        <end position="766"/>
    </location>
</feature>
<evidence type="ECO:0000256" key="1">
    <source>
        <dbReference type="SAM" id="MobiDB-lite"/>
    </source>
</evidence>
<feature type="domain" description="GEVED" evidence="2">
    <location>
        <begin position="787"/>
        <end position="864"/>
    </location>
</feature>
<name>A0A5C6CLZ3_9BACT</name>
<dbReference type="InterPro" id="IPR036439">
    <property type="entry name" value="Dockerin_dom_sf"/>
</dbReference>
<dbReference type="Gene3D" id="1.10.1330.10">
    <property type="entry name" value="Dockerin domain"/>
    <property type="match status" value="1"/>
</dbReference>
<dbReference type="Proteomes" id="UP000316304">
    <property type="component" value="Unassembled WGS sequence"/>
</dbReference>
<evidence type="ECO:0000313" key="3">
    <source>
        <dbReference type="EMBL" id="TWU24176.1"/>
    </source>
</evidence>